<comment type="caution">
    <text evidence="9">The sequence shown here is derived from an EMBL/GenBank/DDBJ whole genome shotgun (WGS) entry which is preliminary data.</text>
</comment>
<evidence type="ECO:0000313" key="10">
    <source>
        <dbReference type="Proteomes" id="UP001054857"/>
    </source>
</evidence>
<reference evidence="9 10" key="1">
    <citation type="journal article" date="2021" name="Sci. Rep.">
        <title>Genome sequencing of the multicellular alga Astrephomene provides insights into convergent evolution of germ-soma differentiation.</title>
        <authorList>
            <person name="Yamashita S."/>
            <person name="Yamamoto K."/>
            <person name="Matsuzaki R."/>
            <person name="Suzuki S."/>
            <person name="Yamaguchi H."/>
            <person name="Hirooka S."/>
            <person name="Minakuchi Y."/>
            <person name="Miyagishima S."/>
            <person name="Kawachi M."/>
            <person name="Toyoda A."/>
            <person name="Nozaki H."/>
        </authorList>
    </citation>
    <scope>NUCLEOTIDE SEQUENCE [LARGE SCALE GENOMIC DNA]</scope>
    <source>
        <strain evidence="9 10">NIES-4017</strain>
    </source>
</reference>
<keyword evidence="7" id="KW-1133">Transmembrane helix</keyword>
<keyword evidence="4 5" id="KW-0720">Serine protease</keyword>
<keyword evidence="3 5" id="KW-0378">Hydrolase</keyword>
<dbReference type="InterPro" id="IPR022398">
    <property type="entry name" value="Peptidase_S8_His-AS"/>
</dbReference>
<evidence type="ECO:0000256" key="1">
    <source>
        <dbReference type="ARBA" id="ARBA00011073"/>
    </source>
</evidence>
<dbReference type="InterPro" id="IPR000209">
    <property type="entry name" value="Peptidase_S8/S53_dom"/>
</dbReference>
<protein>
    <recommendedName>
        <fullName evidence="8">Peptidase S8/S53 domain-containing protein</fullName>
    </recommendedName>
</protein>
<feature type="active site" description="Charge relay system" evidence="5">
    <location>
        <position position="336"/>
    </location>
</feature>
<dbReference type="PRINTS" id="PR00723">
    <property type="entry name" value="SUBTILISIN"/>
</dbReference>
<evidence type="ECO:0000259" key="8">
    <source>
        <dbReference type="Pfam" id="PF00082"/>
    </source>
</evidence>
<keyword evidence="10" id="KW-1185">Reference proteome</keyword>
<evidence type="ECO:0000256" key="4">
    <source>
        <dbReference type="ARBA" id="ARBA00022825"/>
    </source>
</evidence>
<dbReference type="InterPro" id="IPR051048">
    <property type="entry name" value="Peptidase_S8/S53_subtilisin"/>
</dbReference>
<gene>
    <name evidence="9" type="ORF">Agub_g2923</name>
</gene>
<keyword evidence="7" id="KW-0472">Membrane</keyword>
<proteinExistence type="inferred from homology"/>
<dbReference type="Proteomes" id="UP001054857">
    <property type="component" value="Unassembled WGS sequence"/>
</dbReference>
<dbReference type="InterPro" id="IPR023827">
    <property type="entry name" value="Peptidase_S8_Asp-AS"/>
</dbReference>
<evidence type="ECO:0000313" key="9">
    <source>
        <dbReference type="EMBL" id="GFR42082.1"/>
    </source>
</evidence>
<feature type="transmembrane region" description="Helical" evidence="7">
    <location>
        <begin position="66"/>
        <end position="85"/>
    </location>
</feature>
<dbReference type="SUPFAM" id="SSF52743">
    <property type="entry name" value="Subtilisin-like"/>
    <property type="match status" value="1"/>
</dbReference>
<name>A0AAD3HIG9_9CHLO</name>
<dbReference type="InterPro" id="IPR036852">
    <property type="entry name" value="Peptidase_S8/S53_dom_sf"/>
</dbReference>
<feature type="region of interest" description="Disordered" evidence="6">
    <location>
        <begin position="1194"/>
        <end position="1242"/>
    </location>
</feature>
<feature type="compositionally biased region" description="Low complexity" evidence="6">
    <location>
        <begin position="1194"/>
        <end position="1227"/>
    </location>
</feature>
<dbReference type="Pfam" id="PF00082">
    <property type="entry name" value="Peptidase_S8"/>
    <property type="match status" value="1"/>
</dbReference>
<dbReference type="PROSITE" id="PS00136">
    <property type="entry name" value="SUBTILASE_ASP"/>
    <property type="match status" value="1"/>
</dbReference>
<dbReference type="PROSITE" id="PS51892">
    <property type="entry name" value="SUBTILASE"/>
    <property type="match status" value="1"/>
</dbReference>
<keyword evidence="7" id="KW-0812">Transmembrane</keyword>
<dbReference type="InterPro" id="IPR015500">
    <property type="entry name" value="Peptidase_S8_subtilisin-rel"/>
</dbReference>
<dbReference type="GO" id="GO:0004252">
    <property type="term" value="F:serine-type endopeptidase activity"/>
    <property type="evidence" value="ECO:0007669"/>
    <property type="project" value="UniProtKB-UniRule"/>
</dbReference>
<dbReference type="PROSITE" id="PS00137">
    <property type="entry name" value="SUBTILASE_HIS"/>
    <property type="match status" value="1"/>
</dbReference>
<feature type="active site" description="Charge relay system" evidence="5">
    <location>
        <position position="533"/>
    </location>
</feature>
<evidence type="ECO:0000256" key="2">
    <source>
        <dbReference type="ARBA" id="ARBA00022670"/>
    </source>
</evidence>
<organism evidence="9 10">
    <name type="scientific">Astrephomene gubernaculifera</name>
    <dbReference type="NCBI Taxonomy" id="47775"/>
    <lineage>
        <taxon>Eukaryota</taxon>
        <taxon>Viridiplantae</taxon>
        <taxon>Chlorophyta</taxon>
        <taxon>core chlorophytes</taxon>
        <taxon>Chlorophyceae</taxon>
        <taxon>CS clade</taxon>
        <taxon>Chlamydomonadales</taxon>
        <taxon>Astrephomenaceae</taxon>
        <taxon>Astrephomene</taxon>
    </lineage>
</organism>
<evidence type="ECO:0000256" key="3">
    <source>
        <dbReference type="ARBA" id="ARBA00022801"/>
    </source>
</evidence>
<evidence type="ECO:0000256" key="6">
    <source>
        <dbReference type="SAM" id="MobiDB-lite"/>
    </source>
</evidence>
<sequence length="1459" mass="155355">MAEETNILYKQPLDNNPSINLTLSAENGNKPEVREQSPPKKVSSLGDGWCKGLFCGQRICLQRPGCAHWFLILIVLAIIVVAAVVPPVCVLRGCGSHKHTEQAPEPVYRLIVSFQTIEKTVKSIVPPALYEYVDEVLLQSSGLHIVSFNSSEVKAAIRDLIEAQPDLDLLLEDREFYRAPQGDMLAADSEAASKAAAAAAAIKAAIAAAAVSPNVSAAAAAAAAAAGSATTTQRRHLAADASTSNYEGSLWQRSVVNFDGAWNITEGVAGVVIAVIDTGCELNHPDLKSNIWVNELELGGDPGVDDDGNGLIDDIYGYDFSGDPTTTPKPKDIHSHGTHCGGIAAAAYNGQGVSGVAPNVRIMCLKAAGTESGVFYTSAVLRALDYAHNMGAHIVSCSFGPQLPNLFPSKAEQDTMWNETKAYQKALRPLVRKDMLIFAAAGNENFLLDDLDKANSTYNPCTMARYYPNNMMCVMATNPQDQRMHELSGNVDIGSNYGTKYVDIGAPGRQILSTVPSLYGTGYQLYANKTGSSAATPLVAGVAALILSVIGPASCDFYQGSKALQILVDSSDKIPNLPVRTSSRVNAAQAVLKARASLDNLFLLTPMTGFNSTNQTVMINGFNETYFAGDIGLEDQSYASLNIYDTSARFTKSLFDSYKYGAGYTLVVRASVYLNQSGIYLMKISTTANSVDLVIKLGQSKLANLNTTIQLSTDTAGGWYEFQLRYRNPVAPIDIRMALPNSGGAAGDYQYLNVFYVSTDFQPGNLYYAPSIALSSAFQVLTRPVNASTLTRASIADGPFPKLQLDQPYNYSSVLPDLSFTDMATGLRDALYPNMNDTVPMSVVGIVHTRLRAPEIPMRFQLTCQLCALYINSLQVLDVFTASTSTGTTTTTTTTSMPTKLSGCLAQLSSSRFPTHDLTIRFALANTSATGFKLSWMPCDALSGSQATTVTTHVANNLLWKPSSGVAGYVPGMQCDVWPDGYPLPLGESAPYPYESQPWLKFRLPIAIAQTPRVYNSSTLGTYVNSNFSSSSGCRADNESFSNGCYSYASLTLNDVFNSIGAQYTIAGTALSFVYIRCYTYVNRGFRSGVTSLRTSSTQYTFLGSQSVYRNEKTTALRGPYNAASTAPNVTSMQGYYQLLVFESRYVGPASQVGLLDGGFNGNMSSDNFKLDMSNTLLPIPVVSSTTSSATRPSLRLLLSPSSSEPSETPSSRFSSSASSVPSSASSAKEKGQMPRHAAAAAAAAGGRRGLLQTAVSSSGYMPTALGSSAWSLSQVSSTQRIVATVFQPNATAPYEAIPGLSSLVVNNYTSTAVQSVVSVAGSLSGSVPVPANGAGTNRYVRVEGFFRSPAAAGEMSKYVLRVRDGDGQSVAITMGNITVRNAVEFPTQTVLQTRGEIVLPAGFVPTLVTVKNKRSDAKVVLDLGLTPTAAAATSQTEVAMEWYPLATSAANASTTAGR</sequence>
<dbReference type="PANTHER" id="PTHR43399">
    <property type="entry name" value="SUBTILISIN-RELATED"/>
    <property type="match status" value="1"/>
</dbReference>
<accession>A0AAD3HIG9</accession>
<dbReference type="GO" id="GO:0006508">
    <property type="term" value="P:proteolysis"/>
    <property type="evidence" value="ECO:0007669"/>
    <property type="project" value="UniProtKB-KW"/>
</dbReference>
<feature type="domain" description="Peptidase S8/S53" evidence="8">
    <location>
        <begin position="270"/>
        <end position="550"/>
    </location>
</feature>
<feature type="active site" description="Charge relay system" evidence="5">
    <location>
        <position position="277"/>
    </location>
</feature>
<keyword evidence="2 5" id="KW-0645">Protease</keyword>
<comment type="similarity">
    <text evidence="1 5">Belongs to the peptidase S8 family.</text>
</comment>
<evidence type="ECO:0000256" key="7">
    <source>
        <dbReference type="SAM" id="Phobius"/>
    </source>
</evidence>
<dbReference type="PANTHER" id="PTHR43399:SF4">
    <property type="entry name" value="CELL WALL-ASSOCIATED PROTEASE"/>
    <property type="match status" value="1"/>
</dbReference>
<evidence type="ECO:0000256" key="5">
    <source>
        <dbReference type="PROSITE-ProRule" id="PRU01240"/>
    </source>
</evidence>
<dbReference type="Gene3D" id="3.40.50.200">
    <property type="entry name" value="Peptidase S8/S53 domain"/>
    <property type="match status" value="1"/>
</dbReference>
<dbReference type="EMBL" id="BMAR01000002">
    <property type="protein sequence ID" value="GFR42082.1"/>
    <property type="molecule type" value="Genomic_DNA"/>
</dbReference>